<dbReference type="Proteomes" id="UP000299102">
    <property type="component" value="Unassembled WGS sequence"/>
</dbReference>
<dbReference type="InterPro" id="IPR050230">
    <property type="entry name" value="CALM/Myosin/TropC-like"/>
</dbReference>
<evidence type="ECO:0000313" key="6">
    <source>
        <dbReference type="Proteomes" id="UP000299102"/>
    </source>
</evidence>
<protein>
    <submittedName>
        <fullName evidence="5">Calmodulin</fullName>
    </submittedName>
</protein>
<dbReference type="InterPro" id="IPR002048">
    <property type="entry name" value="EF_hand_dom"/>
</dbReference>
<keyword evidence="2" id="KW-0106">Calcium</keyword>
<dbReference type="Gene3D" id="1.10.238.10">
    <property type="entry name" value="EF-hand"/>
    <property type="match status" value="1"/>
</dbReference>
<gene>
    <name evidence="5" type="ORF">EVAR_87338_1</name>
</gene>
<dbReference type="SMART" id="SM00054">
    <property type="entry name" value="EFh"/>
    <property type="match status" value="1"/>
</dbReference>
<evidence type="ECO:0000313" key="5">
    <source>
        <dbReference type="EMBL" id="GBP79243.1"/>
    </source>
</evidence>
<feature type="region of interest" description="Disordered" evidence="3">
    <location>
        <begin position="261"/>
        <end position="283"/>
    </location>
</feature>
<evidence type="ECO:0000256" key="1">
    <source>
        <dbReference type="ARBA" id="ARBA00022737"/>
    </source>
</evidence>
<evidence type="ECO:0000256" key="3">
    <source>
        <dbReference type="SAM" id="MobiDB-lite"/>
    </source>
</evidence>
<dbReference type="CDD" id="cd00051">
    <property type="entry name" value="EFh"/>
    <property type="match status" value="1"/>
</dbReference>
<dbReference type="SUPFAM" id="SSF47473">
    <property type="entry name" value="EF-hand"/>
    <property type="match status" value="1"/>
</dbReference>
<dbReference type="PROSITE" id="PS50222">
    <property type="entry name" value="EF_HAND_2"/>
    <property type="match status" value="1"/>
</dbReference>
<dbReference type="InterPro" id="IPR018247">
    <property type="entry name" value="EF_Hand_1_Ca_BS"/>
</dbReference>
<name>A0A4C1YW94_EUMVA</name>
<feature type="region of interest" description="Disordered" evidence="3">
    <location>
        <begin position="1"/>
        <end position="22"/>
    </location>
</feature>
<dbReference type="PANTHER" id="PTHR23048:SF0">
    <property type="entry name" value="CALMODULIN LIKE 3"/>
    <property type="match status" value="1"/>
</dbReference>
<evidence type="ECO:0000256" key="2">
    <source>
        <dbReference type="ARBA" id="ARBA00022837"/>
    </source>
</evidence>
<dbReference type="PROSITE" id="PS00018">
    <property type="entry name" value="EF_HAND_1"/>
    <property type="match status" value="1"/>
</dbReference>
<reference evidence="5 6" key="1">
    <citation type="journal article" date="2019" name="Commun. Biol.">
        <title>The bagworm genome reveals a unique fibroin gene that provides high tensile strength.</title>
        <authorList>
            <person name="Kono N."/>
            <person name="Nakamura H."/>
            <person name="Ohtoshi R."/>
            <person name="Tomita M."/>
            <person name="Numata K."/>
            <person name="Arakawa K."/>
        </authorList>
    </citation>
    <scope>NUCLEOTIDE SEQUENCE [LARGE SCALE GENOMIC DNA]</scope>
</reference>
<dbReference type="GO" id="GO:0005509">
    <property type="term" value="F:calcium ion binding"/>
    <property type="evidence" value="ECO:0007669"/>
    <property type="project" value="InterPro"/>
</dbReference>
<dbReference type="FunFam" id="1.10.238.10:FF:000178">
    <property type="entry name" value="Calmodulin-2 A"/>
    <property type="match status" value="1"/>
</dbReference>
<organism evidence="5 6">
    <name type="scientific">Eumeta variegata</name>
    <name type="common">Bagworm moth</name>
    <name type="synonym">Eumeta japonica</name>
    <dbReference type="NCBI Taxonomy" id="151549"/>
    <lineage>
        <taxon>Eukaryota</taxon>
        <taxon>Metazoa</taxon>
        <taxon>Ecdysozoa</taxon>
        <taxon>Arthropoda</taxon>
        <taxon>Hexapoda</taxon>
        <taxon>Insecta</taxon>
        <taxon>Pterygota</taxon>
        <taxon>Neoptera</taxon>
        <taxon>Endopterygota</taxon>
        <taxon>Lepidoptera</taxon>
        <taxon>Glossata</taxon>
        <taxon>Ditrysia</taxon>
        <taxon>Tineoidea</taxon>
        <taxon>Psychidae</taxon>
        <taxon>Oiketicinae</taxon>
        <taxon>Eumeta</taxon>
    </lineage>
</organism>
<dbReference type="AlphaFoldDB" id="A0A4C1YW94"/>
<dbReference type="PANTHER" id="PTHR23048">
    <property type="entry name" value="MYOSIN LIGHT CHAIN 1, 3"/>
    <property type="match status" value="1"/>
</dbReference>
<accession>A0A4C1YW94</accession>
<feature type="domain" description="EF-hand" evidence="4">
    <location>
        <begin position="72"/>
        <end position="107"/>
    </location>
</feature>
<dbReference type="STRING" id="151549.A0A4C1YW94"/>
<keyword evidence="6" id="KW-1185">Reference proteome</keyword>
<proteinExistence type="predicted"/>
<dbReference type="OrthoDB" id="26525at2759"/>
<dbReference type="GO" id="GO:0016460">
    <property type="term" value="C:myosin II complex"/>
    <property type="evidence" value="ECO:0007669"/>
    <property type="project" value="TreeGrafter"/>
</dbReference>
<sequence>MALPSEGAARGPGPVCGAPTTLITNRSPRAVRRPLTVAPSTVTCTCCALELSGIRCGRAGLVATDADQLTEEQIAEFKEAFSLFDKDGDGTITTKELGTVMRSLGQNPTEAELQDMINEVDADVSARVAQNWFKHFHSSNFDVKGQSCSGQAATGTQAPQTIEKPGLILNMLMLWYGGTGRHYSLRAFTAGQMYQFGSLLPTADETSKKLRGISGSGYLDNHRIMSIISGHRARRDARSHVLVHEFMSIYYALAGWSGNRERRDERTKRKREKERIPGERRPADGPYRPAAVFLFVIASLRRHPAGSPLVTAPTAKPRGSLTVRLTDGYLRPGRCHARIFLRRFEKGYVPARVVGRCAETGRGPRADRLGTDSRLFYIGRLSLAARTSRAAPPRGVSCGARGRPP</sequence>
<evidence type="ECO:0000259" key="4">
    <source>
        <dbReference type="PROSITE" id="PS50222"/>
    </source>
</evidence>
<comment type="caution">
    <text evidence="5">The sequence shown here is derived from an EMBL/GenBank/DDBJ whole genome shotgun (WGS) entry which is preliminary data.</text>
</comment>
<keyword evidence="1" id="KW-0677">Repeat</keyword>
<dbReference type="EMBL" id="BGZK01001406">
    <property type="protein sequence ID" value="GBP79243.1"/>
    <property type="molecule type" value="Genomic_DNA"/>
</dbReference>
<dbReference type="InterPro" id="IPR011992">
    <property type="entry name" value="EF-hand-dom_pair"/>
</dbReference>
<dbReference type="Pfam" id="PF13499">
    <property type="entry name" value="EF-hand_7"/>
    <property type="match status" value="1"/>
</dbReference>